<keyword evidence="3" id="KW-0167">Capsid protein</keyword>
<dbReference type="Gene3D" id="2.60.40.1260">
    <property type="entry name" value="Lamin Tail domain"/>
    <property type="match status" value="2"/>
</dbReference>
<dbReference type="Pfam" id="PF08757">
    <property type="entry name" value="CotH"/>
    <property type="match status" value="1"/>
</dbReference>
<dbReference type="InterPro" id="IPR014867">
    <property type="entry name" value="Spore_coat_CotH_CotH2/3/7"/>
</dbReference>
<dbReference type="InterPro" id="IPR036415">
    <property type="entry name" value="Lamin_tail_dom_sf"/>
</dbReference>
<dbReference type="Pfam" id="PF00932">
    <property type="entry name" value="LTD"/>
    <property type="match status" value="2"/>
</dbReference>
<dbReference type="AlphaFoldDB" id="A0A5B9QJ77"/>
<dbReference type="InterPro" id="IPR001322">
    <property type="entry name" value="Lamin_tail_dom"/>
</dbReference>
<dbReference type="GO" id="GO:0000272">
    <property type="term" value="P:polysaccharide catabolic process"/>
    <property type="evidence" value="ECO:0007669"/>
    <property type="project" value="InterPro"/>
</dbReference>
<dbReference type="Gene3D" id="2.60.120.260">
    <property type="entry name" value="Galactose-binding domain-like"/>
    <property type="match status" value="1"/>
</dbReference>
<dbReference type="SUPFAM" id="SSF74853">
    <property type="entry name" value="Lamin A/C globular tail domain"/>
    <property type="match status" value="2"/>
</dbReference>
<keyword evidence="3" id="KW-0946">Virion</keyword>
<dbReference type="Gene3D" id="1.10.1330.10">
    <property type="entry name" value="Dockerin domain"/>
    <property type="match status" value="1"/>
</dbReference>
<dbReference type="PANTHER" id="PTHR40050">
    <property type="entry name" value="INNER SPORE COAT PROTEIN H"/>
    <property type="match status" value="1"/>
</dbReference>
<dbReference type="PROSITE" id="PS00018">
    <property type="entry name" value="EF_HAND_1"/>
    <property type="match status" value="2"/>
</dbReference>
<organism evidence="3 4">
    <name type="scientific">Bythopirellula goksoeyrii</name>
    <dbReference type="NCBI Taxonomy" id="1400387"/>
    <lineage>
        <taxon>Bacteria</taxon>
        <taxon>Pseudomonadati</taxon>
        <taxon>Planctomycetota</taxon>
        <taxon>Planctomycetia</taxon>
        <taxon>Pirellulales</taxon>
        <taxon>Lacipirellulaceae</taxon>
        <taxon>Bythopirellula</taxon>
    </lineage>
</organism>
<sequence>MANRSRRKLTSRLKSRSARFETLESRNMLAAQPILSEFLASNDSSLNDGYGQDNDWIEIYNAGDAAVDLQGYYLTDNADNSTKWEFTAETILGSREYLVVFASDLDTVDPAGYWHTNFKLSAGGEYLGLADPNGTIISDLGISLSGGEYPPQVTDISYGLAGPVSQSLLAGNYGLTYLVPTSNTLGTSWTMVGFNATSNGFSNGINGVGYELAASNDYDPYLNTHLINSDSDPKPTTVYIRNEFNVNSATDIEELVLSLRYDDGFAVYLNGTYLFGENEPATPLAYDSIAVGSRADSEVIEPVAFSLNNYLDLLQNGTNVLAIHALNNSNSSDMLITAELTAKESSVAEGSIGYLTPTPGSSNSQTIDLGPIIDDVEFTPTSGTGNDNIIVTASISQSVHPVNLASPKFYYRIGFGTEVQAAFTDDGQGSDLQAGDGVYTSQIPASSFSEGDMVRWYITASDTHGTETRAPRFNDPLDSAEFFGTVILDPTASTDIPVLYWFLEDEAAAETRAGTRASLFFGGEFYDNIQVDLHGQSTAAPEFLKHSFDFDANSGEKFDIGDDTGRHSDFNLLTNYADQSKLRNTLAYASFAEAGGATHLAQPVSVHRNGQFYALYDLVEEGDSEYLERLGLDPHGALYKVNNGLTSALNEVDKITRNYENRSDFQDVLDANSLSGTQARTWYYDNLDIADIVNYLAVQNVMANSDYGHKNMYWYRDSNNTELWQILPWDVDLSFGHRWGNANPPYFNNTLFTNIALDFNFSEQANIVRNFVNNDLDPRLTEMYLRRVLSVSDQLLGSTGTSAASSWAYQQLEHWDTLTADEAINDMNEWGIHPNYTHTPAQAVDQIQNDFIVSRRNLINSSVGSQSNVQDISIGAIEYAPGSGNQDEEYIVLTNNNQTYATDLSDWTITGAIEHTFKPGTVIPAGESLYLVADVQGFQARSTGPRGGQQLFTQGNYTGRLANGGGALVLANSAGAQIDSASYIGTTNNGDFDGDGDIDGRDFLAWQRGYGIQSGATPADGDADEDGKVDNLDLDLWATNYGTTPLLATVQTYSGISESVDLSASELASLAAWNVSQMDNNMTDPIAIEVALESLAIRREPIPANQLFLSTSSTSAPTHEAQSSNSSEDSSLSAELVESAWDDLFG</sequence>
<dbReference type="EMBL" id="CP042913">
    <property type="protein sequence ID" value="QEG37086.1"/>
    <property type="molecule type" value="Genomic_DNA"/>
</dbReference>
<reference evidence="3 4" key="1">
    <citation type="submission" date="2019-08" db="EMBL/GenBank/DDBJ databases">
        <title>Deep-cultivation of Planctomycetes and their phenomic and genomic characterization uncovers novel biology.</title>
        <authorList>
            <person name="Wiegand S."/>
            <person name="Jogler M."/>
            <person name="Boedeker C."/>
            <person name="Pinto D."/>
            <person name="Vollmers J."/>
            <person name="Rivas-Marin E."/>
            <person name="Kohn T."/>
            <person name="Peeters S.H."/>
            <person name="Heuer A."/>
            <person name="Rast P."/>
            <person name="Oberbeckmann S."/>
            <person name="Bunk B."/>
            <person name="Jeske O."/>
            <person name="Meyerdierks A."/>
            <person name="Storesund J.E."/>
            <person name="Kallscheuer N."/>
            <person name="Luecker S."/>
            <person name="Lage O.M."/>
            <person name="Pohl T."/>
            <person name="Merkel B.J."/>
            <person name="Hornburger P."/>
            <person name="Mueller R.-W."/>
            <person name="Bruemmer F."/>
            <person name="Labrenz M."/>
            <person name="Spormann A.M."/>
            <person name="Op den Camp H."/>
            <person name="Overmann J."/>
            <person name="Amann R."/>
            <person name="Jetten M.S.M."/>
            <person name="Mascher T."/>
            <person name="Medema M.H."/>
            <person name="Devos D.P."/>
            <person name="Kaster A.-K."/>
            <person name="Ovreas L."/>
            <person name="Rohde M."/>
            <person name="Galperin M.Y."/>
            <person name="Jogler C."/>
        </authorList>
    </citation>
    <scope>NUCLEOTIDE SEQUENCE [LARGE SCALE GENOMIC DNA]</scope>
    <source>
        <strain evidence="3 4">Pr1d</strain>
    </source>
</reference>
<evidence type="ECO:0000313" key="4">
    <source>
        <dbReference type="Proteomes" id="UP000323917"/>
    </source>
</evidence>
<dbReference type="PANTHER" id="PTHR40050:SF1">
    <property type="entry name" value="INNER SPORE COAT PROTEIN H"/>
    <property type="match status" value="1"/>
</dbReference>
<keyword evidence="4" id="KW-1185">Reference proteome</keyword>
<proteinExistence type="predicted"/>
<feature type="domain" description="LTD" evidence="2">
    <location>
        <begin position="865"/>
        <end position="987"/>
    </location>
</feature>
<dbReference type="RefSeq" id="WP_148075364.1">
    <property type="nucleotide sequence ID" value="NZ_CP042913.1"/>
</dbReference>
<dbReference type="KEGG" id="bgok:Pr1d_44260"/>
<gene>
    <name evidence="3" type="primary">cotH_1</name>
    <name evidence="3" type="ORF">Pr1d_44260</name>
</gene>
<accession>A0A5B9QJ77</accession>
<dbReference type="Proteomes" id="UP000323917">
    <property type="component" value="Chromosome"/>
</dbReference>
<feature type="compositionally biased region" description="Low complexity" evidence="1">
    <location>
        <begin position="1120"/>
        <end position="1139"/>
    </location>
</feature>
<feature type="region of interest" description="Disordered" evidence="1">
    <location>
        <begin position="1111"/>
        <end position="1146"/>
    </location>
</feature>
<evidence type="ECO:0000313" key="3">
    <source>
        <dbReference type="EMBL" id="QEG37086.1"/>
    </source>
</evidence>
<dbReference type="InterPro" id="IPR018247">
    <property type="entry name" value="EF_Hand_1_Ca_BS"/>
</dbReference>
<name>A0A5B9QJ77_9BACT</name>
<protein>
    <submittedName>
        <fullName evidence="3">Inner spore coat protein H</fullName>
    </submittedName>
</protein>
<dbReference type="InterPro" id="IPR036439">
    <property type="entry name" value="Dockerin_dom_sf"/>
</dbReference>
<evidence type="ECO:0000256" key="1">
    <source>
        <dbReference type="SAM" id="MobiDB-lite"/>
    </source>
</evidence>
<dbReference type="OrthoDB" id="219915at2"/>
<evidence type="ECO:0000259" key="2">
    <source>
        <dbReference type="PROSITE" id="PS51841"/>
    </source>
</evidence>
<dbReference type="PROSITE" id="PS51841">
    <property type="entry name" value="LTD"/>
    <property type="match status" value="2"/>
</dbReference>
<feature type="domain" description="LTD" evidence="2">
    <location>
        <begin position="25"/>
        <end position="162"/>
    </location>
</feature>